<organism evidence="3 4">
    <name type="scientific">Thiovibrio frasassiensis</name>
    <dbReference type="NCBI Taxonomy" id="2984131"/>
    <lineage>
        <taxon>Bacteria</taxon>
        <taxon>Pseudomonadati</taxon>
        <taxon>Thermodesulfobacteriota</taxon>
        <taxon>Desulfobulbia</taxon>
        <taxon>Desulfobulbales</taxon>
        <taxon>Thiovibrionaceae</taxon>
        <taxon>Thiovibrio</taxon>
    </lineage>
</organism>
<protein>
    <submittedName>
        <fullName evidence="3">Glycosyltransferase family 2 protein</fullName>
    </submittedName>
</protein>
<dbReference type="Proteomes" id="UP001154240">
    <property type="component" value="Unassembled WGS sequence"/>
</dbReference>
<dbReference type="PANTHER" id="PTHR43630">
    <property type="entry name" value="POLY-BETA-1,6-N-ACETYL-D-GLUCOSAMINE SYNTHASE"/>
    <property type="match status" value="1"/>
</dbReference>
<proteinExistence type="inferred from homology"/>
<evidence type="ECO:0000259" key="2">
    <source>
        <dbReference type="Pfam" id="PF00535"/>
    </source>
</evidence>
<name>A0A9X4RQH9_9BACT</name>
<comment type="caution">
    <text evidence="3">The sequence shown here is derived from an EMBL/GenBank/DDBJ whole genome shotgun (WGS) entry which is preliminary data.</text>
</comment>
<keyword evidence="4" id="KW-1185">Reference proteome</keyword>
<dbReference type="AlphaFoldDB" id="A0A9X4RQH9"/>
<reference evidence="3" key="1">
    <citation type="journal article" date="2022" name="bioRxiv">
        <title>Thiovibrio frasassiensisgen. nov., sp. nov., an autotrophic, elemental sulfur disproportionating bacterium isolated from sulfidic karst sediment, and proposal of Thiovibrionaceae fam. nov.</title>
        <authorList>
            <person name="Aronson H."/>
            <person name="Thomas C."/>
            <person name="Bhattacharyya M."/>
            <person name="Eckstein S."/>
            <person name="Jensen S."/>
            <person name="Barco R."/>
            <person name="Macalady J."/>
            <person name="Amend J."/>
        </authorList>
    </citation>
    <scope>NUCLEOTIDE SEQUENCE</scope>
    <source>
        <strain evidence="3">RS19-109</strain>
    </source>
</reference>
<evidence type="ECO:0000256" key="1">
    <source>
        <dbReference type="ARBA" id="ARBA00038494"/>
    </source>
</evidence>
<dbReference type="Pfam" id="PF00535">
    <property type="entry name" value="Glycos_transf_2"/>
    <property type="match status" value="1"/>
</dbReference>
<dbReference type="InterPro" id="IPR029044">
    <property type="entry name" value="Nucleotide-diphossugar_trans"/>
</dbReference>
<evidence type="ECO:0000313" key="3">
    <source>
        <dbReference type="EMBL" id="MDG4476287.1"/>
    </source>
</evidence>
<dbReference type="EMBL" id="JAPHEH010000001">
    <property type="protein sequence ID" value="MDG4476287.1"/>
    <property type="molecule type" value="Genomic_DNA"/>
</dbReference>
<dbReference type="PANTHER" id="PTHR43630:SF2">
    <property type="entry name" value="GLYCOSYLTRANSFERASE"/>
    <property type="match status" value="1"/>
</dbReference>
<dbReference type="Gene3D" id="3.90.550.10">
    <property type="entry name" value="Spore Coat Polysaccharide Biosynthesis Protein SpsA, Chain A"/>
    <property type="match status" value="1"/>
</dbReference>
<accession>A0A9X4RQH9</accession>
<comment type="similarity">
    <text evidence="1">Belongs to the glycosyltransferase 2 family. WaaE/KdtX subfamily.</text>
</comment>
<reference evidence="3" key="2">
    <citation type="submission" date="2022-10" db="EMBL/GenBank/DDBJ databases">
        <authorList>
            <person name="Aronson H.S."/>
        </authorList>
    </citation>
    <scope>NUCLEOTIDE SEQUENCE</scope>
    <source>
        <strain evidence="3">RS19-109</strain>
    </source>
</reference>
<dbReference type="SUPFAM" id="SSF53448">
    <property type="entry name" value="Nucleotide-diphospho-sugar transferases"/>
    <property type="match status" value="1"/>
</dbReference>
<dbReference type="RefSeq" id="WP_307633257.1">
    <property type="nucleotide sequence ID" value="NZ_JAPHEH010000001.1"/>
</dbReference>
<gene>
    <name evidence="3" type="ORF">OLX77_08975</name>
</gene>
<feature type="domain" description="Glycosyltransferase 2-like" evidence="2">
    <location>
        <begin position="9"/>
        <end position="124"/>
    </location>
</feature>
<dbReference type="CDD" id="cd02511">
    <property type="entry name" value="Beta4Glucosyltransferase"/>
    <property type="match status" value="1"/>
</dbReference>
<sequence length="258" mass="28982">MSTEKLPLSVAIITKDEEDRLAECLASVAFAAEVVVVDSDSTDRTVEIAREFGAVVHVEPWQGFGRQKQLAIDRCRHDWVLVLDADERVSPEAQVEIGEVLAAGSSVAYSFPRKNYFCGRWLKHAGWWPDRVVRLFRKDSARMSERAVHESLEVHGPVGELRQPLIHYANKGLAQTLSKVNHYSSAGAEELFAQGKSASVVKALLRAAWSFLHGYVLRGGFLDRGEGFIMAVSDFMNVFFKYAKLRELQRQKEKDTLS</sequence>
<dbReference type="InterPro" id="IPR001173">
    <property type="entry name" value="Glyco_trans_2-like"/>
</dbReference>
<evidence type="ECO:0000313" key="4">
    <source>
        <dbReference type="Proteomes" id="UP001154240"/>
    </source>
</evidence>